<proteinExistence type="predicted"/>
<gene>
    <name evidence="1" type="ORF">DPMN_107730</name>
</gene>
<dbReference type="Proteomes" id="UP000828390">
    <property type="component" value="Unassembled WGS sequence"/>
</dbReference>
<dbReference type="AlphaFoldDB" id="A0A9D4QK83"/>
<dbReference type="EMBL" id="JAIWYP010000004">
    <property type="protein sequence ID" value="KAH3834406.1"/>
    <property type="molecule type" value="Genomic_DNA"/>
</dbReference>
<accession>A0A9D4QK83</accession>
<name>A0A9D4QK83_DREPO</name>
<keyword evidence="2" id="KW-1185">Reference proteome</keyword>
<protein>
    <submittedName>
        <fullName evidence="1">Uncharacterized protein</fullName>
    </submittedName>
</protein>
<sequence length="67" mass="7479">MNIVSIRVCVNSWGVLELTRVEDRSVFAWVFVDFDVHGRWKADSPEADDLWLIGACVRLLAGAGDSD</sequence>
<evidence type="ECO:0000313" key="1">
    <source>
        <dbReference type="EMBL" id="KAH3834406.1"/>
    </source>
</evidence>
<reference evidence="1" key="2">
    <citation type="submission" date="2020-11" db="EMBL/GenBank/DDBJ databases">
        <authorList>
            <person name="McCartney M.A."/>
            <person name="Auch B."/>
            <person name="Kono T."/>
            <person name="Mallez S."/>
            <person name="Becker A."/>
            <person name="Gohl D.M."/>
            <person name="Silverstein K.A.T."/>
            <person name="Koren S."/>
            <person name="Bechman K.B."/>
            <person name="Herman A."/>
            <person name="Abrahante J.E."/>
            <person name="Garbe J."/>
        </authorList>
    </citation>
    <scope>NUCLEOTIDE SEQUENCE</scope>
    <source>
        <strain evidence="1">Duluth1</strain>
        <tissue evidence="1">Whole animal</tissue>
    </source>
</reference>
<organism evidence="1 2">
    <name type="scientific">Dreissena polymorpha</name>
    <name type="common">Zebra mussel</name>
    <name type="synonym">Mytilus polymorpha</name>
    <dbReference type="NCBI Taxonomy" id="45954"/>
    <lineage>
        <taxon>Eukaryota</taxon>
        <taxon>Metazoa</taxon>
        <taxon>Spiralia</taxon>
        <taxon>Lophotrochozoa</taxon>
        <taxon>Mollusca</taxon>
        <taxon>Bivalvia</taxon>
        <taxon>Autobranchia</taxon>
        <taxon>Heteroconchia</taxon>
        <taxon>Euheterodonta</taxon>
        <taxon>Imparidentia</taxon>
        <taxon>Neoheterodontei</taxon>
        <taxon>Myida</taxon>
        <taxon>Dreissenoidea</taxon>
        <taxon>Dreissenidae</taxon>
        <taxon>Dreissena</taxon>
    </lineage>
</organism>
<reference evidence="1" key="1">
    <citation type="journal article" date="2019" name="bioRxiv">
        <title>The Genome of the Zebra Mussel, Dreissena polymorpha: A Resource for Invasive Species Research.</title>
        <authorList>
            <person name="McCartney M.A."/>
            <person name="Auch B."/>
            <person name="Kono T."/>
            <person name="Mallez S."/>
            <person name="Zhang Y."/>
            <person name="Obille A."/>
            <person name="Becker A."/>
            <person name="Abrahante J.E."/>
            <person name="Garbe J."/>
            <person name="Badalamenti J.P."/>
            <person name="Herman A."/>
            <person name="Mangelson H."/>
            <person name="Liachko I."/>
            <person name="Sullivan S."/>
            <person name="Sone E.D."/>
            <person name="Koren S."/>
            <person name="Silverstein K.A.T."/>
            <person name="Beckman K.B."/>
            <person name="Gohl D.M."/>
        </authorList>
    </citation>
    <scope>NUCLEOTIDE SEQUENCE</scope>
    <source>
        <strain evidence="1">Duluth1</strain>
        <tissue evidence="1">Whole animal</tissue>
    </source>
</reference>
<comment type="caution">
    <text evidence="1">The sequence shown here is derived from an EMBL/GenBank/DDBJ whole genome shotgun (WGS) entry which is preliminary data.</text>
</comment>
<evidence type="ECO:0000313" key="2">
    <source>
        <dbReference type="Proteomes" id="UP000828390"/>
    </source>
</evidence>